<evidence type="ECO:0000256" key="1">
    <source>
        <dbReference type="SAM" id="MobiDB-lite"/>
    </source>
</evidence>
<dbReference type="AlphaFoldDB" id="A0AAV7F8Z0"/>
<gene>
    <name evidence="2" type="ORF">H6P81_002133</name>
</gene>
<reference evidence="2 3" key="1">
    <citation type="submission" date="2021-07" db="EMBL/GenBank/DDBJ databases">
        <title>The Aristolochia fimbriata genome: insights into angiosperm evolution, floral development and chemical biosynthesis.</title>
        <authorList>
            <person name="Jiao Y."/>
        </authorList>
    </citation>
    <scope>NUCLEOTIDE SEQUENCE [LARGE SCALE GENOMIC DNA]</scope>
    <source>
        <strain evidence="2">IBCAS-2021</strain>
        <tissue evidence="2">Leaf</tissue>
    </source>
</reference>
<evidence type="ECO:0000313" key="3">
    <source>
        <dbReference type="Proteomes" id="UP000825729"/>
    </source>
</evidence>
<name>A0AAV7F8Z0_ARIFI</name>
<dbReference type="EMBL" id="JAINDJ010000002">
    <property type="protein sequence ID" value="KAG9457625.1"/>
    <property type="molecule type" value="Genomic_DNA"/>
</dbReference>
<accession>A0AAV7F8Z0</accession>
<evidence type="ECO:0000313" key="2">
    <source>
        <dbReference type="EMBL" id="KAG9457625.1"/>
    </source>
</evidence>
<sequence length="197" mass="22119">MKLPRWEFGCSLLFFSPGISLSIRRCEIDVRRVGTTNNSDTMNPAKVGKVHLIKAETAEVFVQVQSGNPEFIHKISKLGEKRERWALGTPQTETRNGCVQTINPGERTPIHDFILKGWHLAGKASFVKPETQRLRRNESRTEIRKGKANQATVCYLKENRRRRAGIERAGDAPGSSFERDRSSGARVSFSLADPALT</sequence>
<comment type="caution">
    <text evidence="2">The sequence shown here is derived from an EMBL/GenBank/DDBJ whole genome shotgun (WGS) entry which is preliminary data.</text>
</comment>
<proteinExistence type="predicted"/>
<keyword evidence="3" id="KW-1185">Reference proteome</keyword>
<feature type="region of interest" description="Disordered" evidence="1">
    <location>
        <begin position="165"/>
        <end position="197"/>
    </location>
</feature>
<organism evidence="2 3">
    <name type="scientific">Aristolochia fimbriata</name>
    <name type="common">White veined hardy Dutchman's pipe vine</name>
    <dbReference type="NCBI Taxonomy" id="158543"/>
    <lineage>
        <taxon>Eukaryota</taxon>
        <taxon>Viridiplantae</taxon>
        <taxon>Streptophyta</taxon>
        <taxon>Embryophyta</taxon>
        <taxon>Tracheophyta</taxon>
        <taxon>Spermatophyta</taxon>
        <taxon>Magnoliopsida</taxon>
        <taxon>Magnoliidae</taxon>
        <taxon>Piperales</taxon>
        <taxon>Aristolochiaceae</taxon>
        <taxon>Aristolochia</taxon>
    </lineage>
</organism>
<protein>
    <submittedName>
        <fullName evidence="2">Uncharacterized protein</fullName>
    </submittedName>
</protein>
<dbReference type="Proteomes" id="UP000825729">
    <property type="component" value="Unassembled WGS sequence"/>
</dbReference>